<evidence type="ECO:0000256" key="5">
    <source>
        <dbReference type="PROSITE-ProRule" id="PRU00236"/>
    </source>
</evidence>
<dbReference type="GeneID" id="90037712"/>
<dbReference type="PANTHER" id="PTHR11085">
    <property type="entry name" value="NAD-DEPENDENT PROTEIN DEACYLASE SIRTUIN-5, MITOCHONDRIAL-RELATED"/>
    <property type="match status" value="1"/>
</dbReference>
<keyword evidence="4 5" id="KW-0862">Zinc</keyword>
<comment type="similarity">
    <text evidence="1">Belongs to the sirtuin family. Class I subfamily.</text>
</comment>
<protein>
    <recommendedName>
        <fullName evidence="4">NAD-dependent protein deacylase</fullName>
        <ecNumber evidence="4">2.3.1.-</ecNumber>
    </recommendedName>
    <alternativeName>
        <fullName evidence="4">Regulatory protein SIR2 homolog 5</fullName>
    </alternativeName>
</protein>
<keyword evidence="4 5" id="KW-0479">Metal-binding</keyword>
<comment type="domain">
    <text evidence="4">In contrast to class I sirtuins, class III sirtuins have only weak deacetylase activity. Difference in substrate specificity is probably due to a larger hydrophobic pocket with 2 residues (Tyr-87 and Arg-90) that bind to malonylated and succinylated substrates and define the specificity.</text>
</comment>
<comment type="cofactor">
    <cofactor evidence="4">
        <name>Zn(2+)</name>
        <dbReference type="ChEBI" id="CHEBI:29105"/>
    </cofactor>
    <text evidence="4">Binds 1 zinc ion per subunit.</text>
</comment>
<sequence>MPSVLSRSDAADPDPPRFIDMAADLASFHSCLRSSSRILALVGAGLSASSGLPTFRGAGGLWRNHDAMDLATPDAFASDPSLVWQFYSARRAAALQARPNKAHYALAELARCNSQFLTLTQNVDGLSVRANHPLDQLLHLHGSLFDLKCTSFYCDHSESNNTTHPLTPALANPESHAYIPSADLPHCPQCRTGLLRPGVVWFGEPLPYDVIRAADAFFDQGKVDLILVIGTSGSVYPAASYVDRVRAQNGKVAIFNIDVDDLDSDEESLVGLPDSERMKWVFKGDAAEWVPKALEPIIGKIDLPEESS</sequence>
<feature type="binding site" evidence="4 5">
    <location>
        <position position="187"/>
    </location>
    <ligand>
        <name>Zn(2+)</name>
        <dbReference type="ChEBI" id="CHEBI:29105"/>
    </ligand>
</feature>
<feature type="binding site" evidence="4">
    <location>
        <begin position="43"/>
        <end position="62"/>
    </location>
    <ligand>
        <name>NAD(+)</name>
        <dbReference type="ChEBI" id="CHEBI:57540"/>
    </ligand>
</feature>
<comment type="caution">
    <text evidence="7">The sequence shown here is derived from an EMBL/GenBank/DDBJ whole genome shotgun (WGS) entry which is preliminary data.</text>
</comment>
<feature type="binding site" evidence="4">
    <location>
        <begin position="230"/>
        <end position="232"/>
    </location>
    <ligand>
        <name>NAD(+)</name>
        <dbReference type="ChEBI" id="CHEBI:57540"/>
    </ligand>
</feature>
<dbReference type="InterPro" id="IPR027546">
    <property type="entry name" value="Sirtuin_class_III"/>
</dbReference>
<feature type="domain" description="Deacetylase sirtuin-type" evidence="6">
    <location>
        <begin position="15"/>
        <end position="300"/>
    </location>
</feature>
<dbReference type="PROSITE" id="PS50305">
    <property type="entry name" value="SIRTUIN"/>
    <property type="match status" value="1"/>
</dbReference>
<dbReference type="RefSeq" id="XP_064769151.1">
    <property type="nucleotide sequence ID" value="XM_064912200.1"/>
</dbReference>
<accession>A0ABR1FAL3</accession>
<evidence type="ECO:0000313" key="7">
    <source>
        <dbReference type="EMBL" id="KAK7206118.1"/>
    </source>
</evidence>
<feature type="binding site" evidence="5">
    <location>
        <position position="154"/>
    </location>
    <ligand>
        <name>Zn(2+)</name>
        <dbReference type="ChEBI" id="CHEBI:29105"/>
    </ligand>
</feature>
<dbReference type="HAMAP" id="MF_01121">
    <property type="entry name" value="Sirtuin_ClassIII"/>
    <property type="match status" value="1"/>
</dbReference>
<organism evidence="7 8">
    <name type="scientific">Myxozyma melibiosi</name>
    <dbReference type="NCBI Taxonomy" id="54550"/>
    <lineage>
        <taxon>Eukaryota</taxon>
        <taxon>Fungi</taxon>
        <taxon>Dikarya</taxon>
        <taxon>Ascomycota</taxon>
        <taxon>Saccharomycotina</taxon>
        <taxon>Lipomycetes</taxon>
        <taxon>Lipomycetales</taxon>
        <taxon>Lipomycetaceae</taxon>
        <taxon>Myxozyma</taxon>
    </lineage>
</organism>
<dbReference type="PANTHER" id="PTHR11085:SF10">
    <property type="entry name" value="NAD-DEPENDENT PROTEIN DEACYLASE SIRTUIN-5, MITOCHONDRIAL-RELATED"/>
    <property type="match status" value="1"/>
</dbReference>
<keyword evidence="2 4" id="KW-0808">Transferase</keyword>
<dbReference type="InterPro" id="IPR026590">
    <property type="entry name" value="Ssirtuin_cat_dom"/>
</dbReference>
<evidence type="ECO:0000259" key="6">
    <source>
        <dbReference type="PROSITE" id="PS50305"/>
    </source>
</evidence>
<comment type="subcellular location">
    <subcellularLocation>
        <location evidence="4">Mitochondrion</location>
    </subcellularLocation>
</comment>
<evidence type="ECO:0000256" key="3">
    <source>
        <dbReference type="ARBA" id="ARBA00023027"/>
    </source>
</evidence>
<feature type="binding site" evidence="4">
    <location>
        <position position="87"/>
    </location>
    <ligand>
        <name>substrate</name>
    </ligand>
</feature>
<reference evidence="7 8" key="1">
    <citation type="submission" date="2024-03" db="EMBL/GenBank/DDBJ databases">
        <title>Genome-scale model development and genomic sequencing of the oleaginous clade Lipomyces.</title>
        <authorList>
            <consortium name="Lawrence Berkeley National Laboratory"/>
            <person name="Czajka J.J."/>
            <person name="Han Y."/>
            <person name="Kim J."/>
            <person name="Mondo S.J."/>
            <person name="Hofstad B.A."/>
            <person name="Robles A."/>
            <person name="Haridas S."/>
            <person name="Riley R."/>
            <person name="LaButti K."/>
            <person name="Pangilinan J."/>
            <person name="Andreopoulos W."/>
            <person name="Lipzen A."/>
            <person name="Yan J."/>
            <person name="Wang M."/>
            <person name="Ng V."/>
            <person name="Grigoriev I.V."/>
            <person name="Spatafora J.W."/>
            <person name="Magnuson J.K."/>
            <person name="Baker S.E."/>
            <person name="Pomraning K.R."/>
        </authorList>
    </citation>
    <scope>NUCLEOTIDE SEQUENCE [LARGE SCALE GENOMIC DNA]</scope>
    <source>
        <strain evidence="7 8">Phaff 52-87</strain>
    </source>
</reference>
<dbReference type="Gene3D" id="3.40.50.1220">
    <property type="entry name" value="TPP-binding domain"/>
    <property type="match status" value="1"/>
</dbReference>
<comment type="caution">
    <text evidence="4">Lacks conserved residue(s) required for the propagation of feature annotation.</text>
</comment>
<feature type="binding site" evidence="4">
    <location>
        <position position="286"/>
    </location>
    <ligand>
        <name>NAD(+)</name>
        <dbReference type="ChEBI" id="CHEBI:57540"/>
    </ligand>
</feature>
<comment type="catalytic activity">
    <reaction evidence="4">
        <text>N(6)-succinyl-L-lysyl-[protein] + NAD(+) + H2O = 2''-O-succinyl-ADP-D-ribose + nicotinamide + L-lysyl-[protein]</text>
        <dbReference type="Rhea" id="RHEA:47668"/>
        <dbReference type="Rhea" id="RHEA-COMP:9752"/>
        <dbReference type="Rhea" id="RHEA-COMP:11877"/>
        <dbReference type="ChEBI" id="CHEBI:15377"/>
        <dbReference type="ChEBI" id="CHEBI:17154"/>
        <dbReference type="ChEBI" id="CHEBI:29969"/>
        <dbReference type="ChEBI" id="CHEBI:57540"/>
        <dbReference type="ChEBI" id="CHEBI:87830"/>
        <dbReference type="ChEBI" id="CHEBI:87832"/>
    </reaction>
</comment>
<keyword evidence="3 4" id="KW-0520">NAD</keyword>
<feature type="binding site" evidence="4">
    <location>
        <position position="90"/>
    </location>
    <ligand>
        <name>substrate</name>
    </ligand>
</feature>
<dbReference type="InterPro" id="IPR003000">
    <property type="entry name" value="Sirtuin"/>
</dbReference>
<gene>
    <name evidence="7" type="ORF">BZA70DRAFT_275728</name>
</gene>
<dbReference type="SUPFAM" id="SSF52467">
    <property type="entry name" value="DHS-like NAD/FAD-binding domain"/>
    <property type="match status" value="1"/>
</dbReference>
<keyword evidence="4" id="KW-0496">Mitochondrion</keyword>
<dbReference type="InterPro" id="IPR029035">
    <property type="entry name" value="DHS-like_NAD/FAD-binding_dom"/>
</dbReference>
<keyword evidence="8" id="KW-1185">Reference proteome</keyword>
<name>A0ABR1FAL3_9ASCO</name>
<feature type="binding site" evidence="4 5">
    <location>
        <position position="149"/>
    </location>
    <ligand>
        <name>Zn(2+)</name>
        <dbReference type="ChEBI" id="CHEBI:29105"/>
    </ligand>
</feature>
<dbReference type="Proteomes" id="UP001498771">
    <property type="component" value="Unassembled WGS sequence"/>
</dbReference>
<feature type="binding site" evidence="4">
    <location>
        <begin position="121"/>
        <end position="124"/>
    </location>
    <ligand>
        <name>NAD(+)</name>
        <dbReference type="ChEBI" id="CHEBI:57540"/>
    </ligand>
</feature>
<dbReference type="Pfam" id="PF02146">
    <property type="entry name" value="SIR2"/>
    <property type="match status" value="1"/>
</dbReference>
<comment type="catalytic activity">
    <reaction evidence="4">
        <text>N(6)-glutaryl-L-lysyl-[protein] + NAD(+) + H2O = 2''-O-glutaryl-ADP-D-ribose + nicotinamide + L-lysyl-[protein]</text>
        <dbReference type="Rhea" id="RHEA:47664"/>
        <dbReference type="Rhea" id="RHEA-COMP:9752"/>
        <dbReference type="Rhea" id="RHEA-COMP:11875"/>
        <dbReference type="ChEBI" id="CHEBI:15377"/>
        <dbReference type="ChEBI" id="CHEBI:17154"/>
        <dbReference type="ChEBI" id="CHEBI:29969"/>
        <dbReference type="ChEBI" id="CHEBI:57540"/>
        <dbReference type="ChEBI" id="CHEBI:87828"/>
        <dbReference type="ChEBI" id="CHEBI:87829"/>
    </reaction>
</comment>
<proteinExistence type="inferred from homology"/>
<dbReference type="CDD" id="cd01412">
    <property type="entry name" value="SIRT5_Af1_CobB"/>
    <property type="match status" value="1"/>
</dbReference>
<evidence type="ECO:0000256" key="4">
    <source>
        <dbReference type="HAMAP-Rule" id="MF_03160"/>
    </source>
</evidence>
<dbReference type="InterPro" id="IPR050134">
    <property type="entry name" value="NAD-dep_sirtuin_deacylases"/>
</dbReference>
<evidence type="ECO:0000256" key="2">
    <source>
        <dbReference type="ARBA" id="ARBA00022679"/>
    </source>
</evidence>
<feature type="binding site" evidence="5">
    <location>
        <position position="190"/>
    </location>
    <ligand>
        <name>Zn(2+)</name>
        <dbReference type="ChEBI" id="CHEBI:29105"/>
    </ligand>
</feature>
<comment type="similarity">
    <text evidence="4">Belongs to the sirtuin family. Class III subfamily.</text>
</comment>
<comment type="function">
    <text evidence="4">NAD-dependent lysine demalonylase, desuccinylase and deglutarylase that specifically removes malonyl, succinyl and glutaryl groups on target proteins. Has weak NAD-dependent protein deacetylase activity; however this activity may not be physiologically relevant in vivo.</text>
</comment>
<evidence type="ECO:0000313" key="8">
    <source>
        <dbReference type="Proteomes" id="UP001498771"/>
    </source>
</evidence>
<dbReference type="InterPro" id="IPR026591">
    <property type="entry name" value="Sirtuin_cat_small_dom_sf"/>
</dbReference>
<dbReference type="EC" id="2.3.1.-" evidence="4"/>
<evidence type="ECO:0000256" key="1">
    <source>
        <dbReference type="ARBA" id="ARBA00006924"/>
    </source>
</evidence>
<dbReference type="EMBL" id="JBBJBU010000003">
    <property type="protein sequence ID" value="KAK7206118.1"/>
    <property type="molecule type" value="Genomic_DNA"/>
</dbReference>
<feature type="active site" description="Proton acceptor" evidence="4 5">
    <location>
        <position position="141"/>
    </location>
</feature>
<comment type="catalytic activity">
    <reaction evidence="4">
        <text>N(6)-malonyl-L-lysyl-[protein] + NAD(+) + H2O = 2''-O-malonyl-ADP-D-ribose + nicotinamide + L-lysyl-[protein]</text>
        <dbReference type="Rhea" id="RHEA:47672"/>
        <dbReference type="Rhea" id="RHEA-COMP:9752"/>
        <dbReference type="Rhea" id="RHEA-COMP:11878"/>
        <dbReference type="ChEBI" id="CHEBI:15377"/>
        <dbReference type="ChEBI" id="CHEBI:17154"/>
        <dbReference type="ChEBI" id="CHEBI:29969"/>
        <dbReference type="ChEBI" id="CHEBI:57540"/>
        <dbReference type="ChEBI" id="CHEBI:87831"/>
        <dbReference type="ChEBI" id="CHEBI:87833"/>
    </reaction>
</comment>
<dbReference type="Gene3D" id="3.30.1600.10">
    <property type="entry name" value="SIR2/SIRT2 'Small Domain"/>
    <property type="match status" value="1"/>
</dbReference>